<accession>A0A9D2JH85</accession>
<evidence type="ECO:0000313" key="1">
    <source>
        <dbReference type="EMBL" id="HIZ52349.1"/>
    </source>
</evidence>
<dbReference type="EMBL" id="DXBN01000005">
    <property type="protein sequence ID" value="HIZ52349.1"/>
    <property type="molecule type" value="Genomic_DNA"/>
</dbReference>
<dbReference type="Proteomes" id="UP000824063">
    <property type="component" value="Unassembled WGS sequence"/>
</dbReference>
<reference evidence="1" key="2">
    <citation type="submission" date="2021-04" db="EMBL/GenBank/DDBJ databases">
        <authorList>
            <person name="Gilroy R."/>
        </authorList>
    </citation>
    <scope>NUCLEOTIDE SEQUENCE</scope>
    <source>
        <strain evidence="1">CHK172-16539</strain>
    </source>
</reference>
<sequence length="85" mass="9695">MELSKLQKHQMLTIIVSTITNLADDETKLKYLTKEQCLKFLLSSNSATSNTNKEELETSFQSLVDYLYNDLMCDDEPLIKAEGSE</sequence>
<comment type="caution">
    <text evidence="1">The sequence shown here is derived from an EMBL/GenBank/DDBJ whole genome shotgun (WGS) entry which is preliminary data.</text>
</comment>
<gene>
    <name evidence="1" type="ORF">IAA20_00190</name>
</gene>
<protein>
    <submittedName>
        <fullName evidence="1">Uncharacterized protein</fullName>
    </submittedName>
</protein>
<name>A0A9D2JH85_9ENTE</name>
<organism evidence="1 2">
    <name type="scientific">Candidatus Enterococcus avicola</name>
    <dbReference type="NCBI Taxonomy" id="2838561"/>
    <lineage>
        <taxon>Bacteria</taxon>
        <taxon>Bacillati</taxon>
        <taxon>Bacillota</taxon>
        <taxon>Bacilli</taxon>
        <taxon>Lactobacillales</taxon>
        <taxon>Enterococcaceae</taxon>
        <taxon>Enterococcus</taxon>
    </lineage>
</organism>
<reference evidence="1" key="1">
    <citation type="journal article" date="2021" name="PeerJ">
        <title>Extensive microbial diversity within the chicken gut microbiome revealed by metagenomics and culture.</title>
        <authorList>
            <person name="Gilroy R."/>
            <person name="Ravi A."/>
            <person name="Getino M."/>
            <person name="Pursley I."/>
            <person name="Horton D.L."/>
            <person name="Alikhan N.F."/>
            <person name="Baker D."/>
            <person name="Gharbi K."/>
            <person name="Hall N."/>
            <person name="Watson M."/>
            <person name="Adriaenssens E.M."/>
            <person name="Foster-Nyarko E."/>
            <person name="Jarju S."/>
            <person name="Secka A."/>
            <person name="Antonio M."/>
            <person name="Oren A."/>
            <person name="Chaudhuri R.R."/>
            <person name="La Ragione R."/>
            <person name="Hildebrand F."/>
            <person name="Pallen M.J."/>
        </authorList>
    </citation>
    <scope>NUCLEOTIDE SEQUENCE</scope>
    <source>
        <strain evidence="1">CHK172-16539</strain>
    </source>
</reference>
<evidence type="ECO:0000313" key="2">
    <source>
        <dbReference type="Proteomes" id="UP000824063"/>
    </source>
</evidence>
<dbReference type="AlphaFoldDB" id="A0A9D2JH85"/>
<proteinExistence type="predicted"/>